<evidence type="ECO:0000313" key="7">
    <source>
        <dbReference type="EMBL" id="EGC82286.1"/>
    </source>
</evidence>
<protein>
    <recommendedName>
        <fullName evidence="5">Large ribosomal subunit protein uL30</fullName>
    </recommendedName>
</protein>
<proteinExistence type="inferred from homology"/>
<dbReference type="EMBL" id="AEXM01000013">
    <property type="protein sequence ID" value="EGC82286.1"/>
    <property type="molecule type" value="Genomic_DNA"/>
</dbReference>
<evidence type="ECO:0000256" key="3">
    <source>
        <dbReference type="ARBA" id="ARBA00022980"/>
    </source>
</evidence>
<dbReference type="InterPro" id="IPR005996">
    <property type="entry name" value="Ribosomal_uL30_bac-type"/>
</dbReference>
<dbReference type="SUPFAM" id="SSF55129">
    <property type="entry name" value="Ribosomal protein L30p/L7e"/>
    <property type="match status" value="1"/>
</dbReference>
<organism evidence="7 8">
    <name type="scientific">Anaerococcus prevotii ACS-065-V-Col13</name>
    <dbReference type="NCBI Taxonomy" id="879305"/>
    <lineage>
        <taxon>Bacteria</taxon>
        <taxon>Bacillati</taxon>
        <taxon>Bacillota</taxon>
        <taxon>Tissierellia</taxon>
        <taxon>Tissierellales</taxon>
        <taxon>Peptoniphilaceae</taxon>
        <taxon>Anaerococcus</taxon>
    </lineage>
</organism>
<dbReference type="eggNOG" id="COG1841">
    <property type="taxonomic scope" value="Bacteria"/>
</dbReference>
<sequence length="60" mass="6624">MAKLEITLKKSFIGKKDGQIATCKALGLKKIGQSVVREDNKATRGMIKKVSFMVDVNELN</sequence>
<dbReference type="InterPro" id="IPR036919">
    <property type="entry name" value="Ribo_uL30_ferredoxin-like_sf"/>
</dbReference>
<evidence type="ECO:0000256" key="2">
    <source>
        <dbReference type="ARBA" id="ARBA00011838"/>
    </source>
</evidence>
<evidence type="ECO:0000256" key="4">
    <source>
        <dbReference type="ARBA" id="ARBA00023274"/>
    </source>
</evidence>
<keyword evidence="8" id="KW-1185">Reference proteome</keyword>
<evidence type="ECO:0000256" key="5">
    <source>
        <dbReference type="HAMAP-Rule" id="MF_01371"/>
    </source>
</evidence>
<dbReference type="HAMAP" id="MF_01371_B">
    <property type="entry name" value="Ribosomal_uL30_B"/>
    <property type="match status" value="1"/>
</dbReference>
<comment type="caution">
    <text evidence="7">The sequence shown here is derived from an EMBL/GenBank/DDBJ whole genome shotgun (WGS) entry which is preliminary data.</text>
</comment>
<dbReference type="AlphaFoldDB" id="F0GV54"/>
<dbReference type="STRING" id="879305.HMPREF9290_1147"/>
<evidence type="ECO:0000259" key="6">
    <source>
        <dbReference type="Pfam" id="PF00327"/>
    </source>
</evidence>
<accession>F0GV54</accession>
<dbReference type="Proteomes" id="UP000005286">
    <property type="component" value="Unassembled WGS sequence"/>
</dbReference>
<dbReference type="GO" id="GO:0006412">
    <property type="term" value="P:translation"/>
    <property type="evidence" value="ECO:0007669"/>
    <property type="project" value="UniProtKB-UniRule"/>
</dbReference>
<dbReference type="InterPro" id="IPR016082">
    <property type="entry name" value="Ribosomal_uL30_ferredoxin-like"/>
</dbReference>
<comment type="similarity">
    <text evidence="1 5">Belongs to the universal ribosomal protein uL30 family.</text>
</comment>
<dbReference type="GO" id="GO:0015934">
    <property type="term" value="C:large ribosomal subunit"/>
    <property type="evidence" value="ECO:0007669"/>
    <property type="project" value="InterPro"/>
</dbReference>
<evidence type="ECO:0000313" key="8">
    <source>
        <dbReference type="Proteomes" id="UP000005286"/>
    </source>
</evidence>
<dbReference type="RefSeq" id="WP_004834703.1">
    <property type="nucleotide sequence ID" value="NZ_AEXM01000013.1"/>
</dbReference>
<dbReference type="Pfam" id="PF00327">
    <property type="entry name" value="Ribosomal_L30"/>
    <property type="match status" value="1"/>
</dbReference>
<reference evidence="7 8" key="1">
    <citation type="submission" date="2011-01" db="EMBL/GenBank/DDBJ databases">
        <authorList>
            <person name="Durkin A.S."/>
            <person name="Madupu R."/>
            <person name="Torralba M."/>
            <person name="Gillis M."/>
            <person name="Methe B."/>
            <person name="Sutton G."/>
            <person name="Nelson K.E."/>
        </authorList>
    </citation>
    <scope>NUCLEOTIDE SEQUENCE [LARGE SCALE GENOMIC DNA]</scope>
    <source>
        <strain evidence="7 8">ACS-065-V-Col13</strain>
    </source>
</reference>
<dbReference type="FunFam" id="3.30.1390.20:FF:000001">
    <property type="entry name" value="50S ribosomal protein L30"/>
    <property type="match status" value="1"/>
</dbReference>
<dbReference type="NCBIfam" id="TIGR01308">
    <property type="entry name" value="rpmD_bact"/>
    <property type="match status" value="1"/>
</dbReference>
<dbReference type="GO" id="GO:0003735">
    <property type="term" value="F:structural constituent of ribosome"/>
    <property type="evidence" value="ECO:0007669"/>
    <property type="project" value="InterPro"/>
</dbReference>
<dbReference type="PIRSF" id="PIRSF002211">
    <property type="entry name" value="Ribosomal_L30_bac-type"/>
    <property type="match status" value="1"/>
</dbReference>
<gene>
    <name evidence="5 7" type="primary">rpmD</name>
    <name evidence="7" type="ORF">HMPREF9290_1147</name>
</gene>
<dbReference type="Gene3D" id="3.30.1390.20">
    <property type="entry name" value="Ribosomal protein L30, ferredoxin-like fold domain"/>
    <property type="match status" value="1"/>
</dbReference>
<feature type="domain" description="Large ribosomal subunit protein uL30-like ferredoxin-like fold" evidence="6">
    <location>
        <begin position="5"/>
        <end position="54"/>
    </location>
</feature>
<keyword evidence="3 5" id="KW-0689">Ribosomal protein</keyword>
<comment type="subunit">
    <text evidence="2 5">Part of the 50S ribosomal subunit.</text>
</comment>
<keyword evidence="4 5" id="KW-0687">Ribonucleoprotein</keyword>
<name>F0GV54_9FIRM</name>
<dbReference type="CDD" id="cd01658">
    <property type="entry name" value="Ribosomal_L30"/>
    <property type="match status" value="1"/>
</dbReference>
<evidence type="ECO:0000256" key="1">
    <source>
        <dbReference type="ARBA" id="ARBA00007594"/>
    </source>
</evidence>
<dbReference type="PATRIC" id="fig|879305.3.peg.686"/>